<accession>A0A2H0KNQ3</accession>
<dbReference type="EC" id="4.2.1.136" evidence="6"/>
<comment type="subunit">
    <text evidence="6">Homotetramer.</text>
</comment>
<dbReference type="Gene3D" id="3.40.1190.20">
    <property type="match status" value="1"/>
</dbReference>
<evidence type="ECO:0000256" key="2">
    <source>
        <dbReference type="ARBA" id="ARBA00022840"/>
    </source>
</evidence>
<evidence type="ECO:0000259" key="7">
    <source>
        <dbReference type="PROSITE" id="PS51383"/>
    </source>
</evidence>
<comment type="caution">
    <text evidence="8">The sequence shown here is derived from an EMBL/GenBank/DDBJ whole genome shotgun (WGS) entry which is preliminary data.</text>
</comment>
<dbReference type="AlphaFoldDB" id="A0A2H0KNQ3"/>
<sequence>MVIKISDINSIKSLFKKFTLPQPNSHKGQNGKVLIIGGSSLFHAASLWAAEVCSHFIDMVHYSSTKENEEIFLNLKKKFRNGIIVPQKELEHYVKEDDAVLMGPGMMRDGEEGKYTYELTKKLMEEFPDKRFVFDAGALQMMEKDWLLKLKTPAIITPHQKEFERLFDVSIHRSTIDEKQITVKKMAKEYKTVILLKAIVDIISDGKSTYIVEGGNAGLTKGGTGDVLAGLATSFYTKSNVFDSAVFASVLLKLTADELFKSSGYWYNVDDIINKLPNVLMSLRGTK</sequence>
<feature type="binding site" evidence="6">
    <location>
        <position position="225"/>
    </location>
    <ligand>
        <name>AMP</name>
        <dbReference type="ChEBI" id="CHEBI:456215"/>
    </ligand>
</feature>
<dbReference type="Proteomes" id="UP000229570">
    <property type="component" value="Unassembled WGS sequence"/>
</dbReference>
<feature type="binding site" evidence="6">
    <location>
        <position position="226"/>
    </location>
    <ligand>
        <name>(6S)-NADPHX</name>
        <dbReference type="ChEBI" id="CHEBI:64076"/>
    </ligand>
</feature>
<dbReference type="PANTHER" id="PTHR12592">
    <property type="entry name" value="ATP-DEPENDENT (S)-NAD(P)H-HYDRATE DEHYDRATASE FAMILY MEMBER"/>
    <property type="match status" value="1"/>
</dbReference>
<evidence type="ECO:0000256" key="3">
    <source>
        <dbReference type="ARBA" id="ARBA00022857"/>
    </source>
</evidence>
<dbReference type="HAMAP" id="MF_01965">
    <property type="entry name" value="NADHX_dehydratase"/>
    <property type="match status" value="1"/>
</dbReference>
<dbReference type="Pfam" id="PF01256">
    <property type="entry name" value="Carb_kinase"/>
    <property type="match status" value="1"/>
</dbReference>
<comment type="cofactor">
    <cofactor evidence="6">
        <name>Mg(2+)</name>
        <dbReference type="ChEBI" id="CHEBI:18420"/>
    </cofactor>
</comment>
<evidence type="ECO:0000256" key="4">
    <source>
        <dbReference type="ARBA" id="ARBA00023027"/>
    </source>
</evidence>
<keyword evidence="4 6" id="KW-0520">NAD</keyword>
<comment type="similarity">
    <text evidence="6">Belongs to the NnrD/CARKD family.</text>
</comment>
<feature type="binding site" evidence="6">
    <location>
        <position position="105"/>
    </location>
    <ligand>
        <name>(6S)-NADPHX</name>
        <dbReference type="ChEBI" id="CHEBI:64076"/>
    </ligand>
</feature>
<dbReference type="EMBL" id="PCVL01000005">
    <property type="protein sequence ID" value="PIQ72897.1"/>
    <property type="molecule type" value="Genomic_DNA"/>
</dbReference>
<dbReference type="GO" id="GO:0005524">
    <property type="term" value="F:ATP binding"/>
    <property type="evidence" value="ECO:0007669"/>
    <property type="project" value="UniProtKB-KW"/>
</dbReference>
<dbReference type="GO" id="GO:0110051">
    <property type="term" value="P:metabolite repair"/>
    <property type="evidence" value="ECO:0007669"/>
    <property type="project" value="TreeGrafter"/>
</dbReference>
<evidence type="ECO:0000313" key="8">
    <source>
        <dbReference type="EMBL" id="PIQ72897.1"/>
    </source>
</evidence>
<comment type="catalytic activity">
    <reaction evidence="6">
        <text>(6S)-NADPHX + ADP = AMP + phosphate + NADPH + H(+)</text>
        <dbReference type="Rhea" id="RHEA:32235"/>
        <dbReference type="ChEBI" id="CHEBI:15378"/>
        <dbReference type="ChEBI" id="CHEBI:43474"/>
        <dbReference type="ChEBI" id="CHEBI:57783"/>
        <dbReference type="ChEBI" id="CHEBI:64076"/>
        <dbReference type="ChEBI" id="CHEBI:456215"/>
        <dbReference type="ChEBI" id="CHEBI:456216"/>
        <dbReference type="EC" id="4.2.1.136"/>
    </reaction>
</comment>
<reference evidence="8 9" key="1">
    <citation type="submission" date="2017-09" db="EMBL/GenBank/DDBJ databases">
        <title>Depth-based differentiation of microbial function through sediment-hosted aquifers and enrichment of novel symbionts in the deep terrestrial subsurface.</title>
        <authorList>
            <person name="Probst A.J."/>
            <person name="Ladd B."/>
            <person name="Jarett J.K."/>
            <person name="Geller-Mcgrath D.E."/>
            <person name="Sieber C.M."/>
            <person name="Emerson J.B."/>
            <person name="Anantharaman K."/>
            <person name="Thomas B.C."/>
            <person name="Malmstrom R."/>
            <person name="Stieglmeier M."/>
            <person name="Klingl A."/>
            <person name="Woyke T."/>
            <person name="Ryan C.M."/>
            <person name="Banfield J.F."/>
        </authorList>
    </citation>
    <scope>NUCLEOTIDE SEQUENCE [LARGE SCALE GENOMIC DNA]</scope>
    <source>
        <strain evidence="8">CG11_big_fil_rev_8_21_14_0_20_35_14</strain>
    </source>
</reference>
<feature type="domain" description="YjeF C-terminal" evidence="7">
    <location>
        <begin position="10"/>
        <end position="283"/>
    </location>
</feature>
<feature type="binding site" evidence="6">
    <location>
        <position position="45"/>
    </location>
    <ligand>
        <name>(6S)-NADPHX</name>
        <dbReference type="ChEBI" id="CHEBI:64076"/>
    </ligand>
</feature>
<gene>
    <name evidence="6" type="primary">nnrD</name>
    <name evidence="8" type="ORF">COV86_00510</name>
</gene>
<evidence type="ECO:0000256" key="6">
    <source>
        <dbReference type="HAMAP-Rule" id="MF_01965"/>
    </source>
</evidence>
<dbReference type="PANTHER" id="PTHR12592:SF0">
    <property type="entry name" value="ATP-DEPENDENT (S)-NAD(P)H-HYDRATE DEHYDRATASE"/>
    <property type="match status" value="1"/>
</dbReference>
<comment type="function">
    <text evidence="6">Catalyzes the dehydration of the S-form of NAD(P)HX at the expense of ADP, which is converted to AMP. Together with NAD(P)HX epimerase, which catalyzes the epimerization of the S- and R-forms, the enzyme allows the repair of both epimers of NAD(P)HX, a damaged form of NAD(P)H that is a result of enzymatic or heat-dependent hydration.</text>
</comment>
<dbReference type="InterPro" id="IPR000631">
    <property type="entry name" value="CARKD"/>
</dbReference>
<organism evidence="8 9">
    <name type="scientific">Candidatus Roizmanbacteria bacterium CG11_big_fil_rev_8_21_14_0_20_35_14</name>
    <dbReference type="NCBI Taxonomy" id="1974855"/>
    <lineage>
        <taxon>Bacteria</taxon>
        <taxon>Candidatus Roizmaniibacteriota</taxon>
    </lineage>
</organism>
<feature type="binding site" evidence="6">
    <location>
        <position position="159"/>
    </location>
    <ligand>
        <name>(6S)-NADPHX</name>
        <dbReference type="ChEBI" id="CHEBI:64076"/>
    </ligand>
</feature>
<dbReference type="NCBIfam" id="TIGR00196">
    <property type="entry name" value="yjeF_cterm"/>
    <property type="match status" value="1"/>
</dbReference>
<name>A0A2H0KNQ3_9BACT</name>
<proteinExistence type="inferred from homology"/>
<dbReference type="GO" id="GO:0052855">
    <property type="term" value="F:ADP-dependent NAD(P)H-hydrate dehydratase activity"/>
    <property type="evidence" value="ECO:0007669"/>
    <property type="project" value="UniProtKB-UniRule"/>
</dbReference>
<protein>
    <recommendedName>
        <fullName evidence="6">ADP-dependent (S)-NAD(P)H-hydrate dehydratase</fullName>
        <ecNumber evidence="6">4.2.1.136</ecNumber>
    </recommendedName>
    <alternativeName>
        <fullName evidence="6">ADP-dependent NAD(P)HX dehydratase</fullName>
    </alternativeName>
</protein>
<comment type="catalytic activity">
    <reaction evidence="6">
        <text>(6S)-NADHX + ADP = AMP + phosphate + NADH + H(+)</text>
        <dbReference type="Rhea" id="RHEA:32223"/>
        <dbReference type="ChEBI" id="CHEBI:15378"/>
        <dbReference type="ChEBI" id="CHEBI:43474"/>
        <dbReference type="ChEBI" id="CHEBI:57945"/>
        <dbReference type="ChEBI" id="CHEBI:64074"/>
        <dbReference type="ChEBI" id="CHEBI:456215"/>
        <dbReference type="ChEBI" id="CHEBI:456216"/>
        <dbReference type="EC" id="4.2.1.136"/>
    </reaction>
</comment>
<evidence type="ECO:0000313" key="9">
    <source>
        <dbReference type="Proteomes" id="UP000229570"/>
    </source>
</evidence>
<keyword evidence="3 6" id="KW-0521">NADP</keyword>
<evidence type="ECO:0000256" key="1">
    <source>
        <dbReference type="ARBA" id="ARBA00022741"/>
    </source>
</evidence>
<dbReference type="CDD" id="cd01171">
    <property type="entry name" value="YXKO-related"/>
    <property type="match status" value="1"/>
</dbReference>
<dbReference type="SUPFAM" id="SSF53613">
    <property type="entry name" value="Ribokinase-like"/>
    <property type="match status" value="1"/>
</dbReference>
<dbReference type="InterPro" id="IPR029056">
    <property type="entry name" value="Ribokinase-like"/>
</dbReference>
<keyword evidence="1 6" id="KW-0547">Nucleotide-binding</keyword>
<evidence type="ECO:0000256" key="5">
    <source>
        <dbReference type="ARBA" id="ARBA00023239"/>
    </source>
</evidence>
<comment type="caution">
    <text evidence="6">Lacks conserved residue(s) required for the propagation of feature annotation.</text>
</comment>
<dbReference type="GO" id="GO:0046496">
    <property type="term" value="P:nicotinamide nucleotide metabolic process"/>
    <property type="evidence" value="ECO:0007669"/>
    <property type="project" value="UniProtKB-UniRule"/>
</dbReference>
<keyword evidence="2 6" id="KW-0067">ATP-binding</keyword>
<dbReference type="PROSITE" id="PS51383">
    <property type="entry name" value="YJEF_C_3"/>
    <property type="match status" value="1"/>
</dbReference>
<keyword evidence="5 6" id="KW-0456">Lyase</keyword>